<evidence type="ECO:0000256" key="2">
    <source>
        <dbReference type="ARBA" id="ARBA00023015"/>
    </source>
</evidence>
<dbReference type="GO" id="GO:0006355">
    <property type="term" value="P:regulation of DNA-templated transcription"/>
    <property type="evidence" value="ECO:0007669"/>
    <property type="project" value="InterPro"/>
</dbReference>
<protein>
    <recommendedName>
        <fullName evidence="4">NOT2/NOT3/NOT5 C-terminal domain-containing protein</fullName>
    </recommendedName>
</protein>
<keyword evidence="2" id="KW-0805">Transcription regulation</keyword>
<reference evidence="5" key="2">
    <citation type="submission" date="2024-06" db="UniProtKB">
        <authorList>
            <consortium name="EnsemblMetazoa"/>
        </authorList>
    </citation>
    <scope>IDENTIFICATION</scope>
</reference>
<dbReference type="Pfam" id="PF04153">
    <property type="entry name" value="NOT2_3_5_C"/>
    <property type="match status" value="1"/>
</dbReference>
<dbReference type="PANTHER" id="PTHR23326">
    <property type="entry name" value="CCR4 NOT-RELATED"/>
    <property type="match status" value="1"/>
</dbReference>
<evidence type="ECO:0000313" key="5">
    <source>
        <dbReference type="EnsemblMetazoa" id="XP_019854251.1"/>
    </source>
</evidence>
<dbReference type="InterPro" id="IPR040168">
    <property type="entry name" value="Not2/3/5"/>
</dbReference>
<dbReference type="GO" id="GO:2000036">
    <property type="term" value="P:regulation of stem cell population maintenance"/>
    <property type="evidence" value="ECO:0007669"/>
    <property type="project" value="UniProtKB-ARBA"/>
</dbReference>
<dbReference type="Gene3D" id="2.30.30.1020">
    <property type="entry name" value="CCR4-NOT complex subunit 2/3/5, C-terminal domain"/>
    <property type="match status" value="1"/>
</dbReference>
<accession>A0AAN0JBX8</accession>
<evidence type="ECO:0000259" key="4">
    <source>
        <dbReference type="Pfam" id="PF04153"/>
    </source>
</evidence>
<evidence type="ECO:0000256" key="3">
    <source>
        <dbReference type="ARBA" id="ARBA00023163"/>
    </source>
</evidence>
<comment type="similarity">
    <text evidence="1">Belongs to the CNOT2/3/5 family.</text>
</comment>
<dbReference type="InterPro" id="IPR038635">
    <property type="entry name" value="CCR4-NOT_su2/3/5_C_sf"/>
</dbReference>
<dbReference type="KEGG" id="aqu:109583388"/>
<sequence length="146" mass="17484">MVPLPSSCRSLYSTFSSPFADSPSRPQDIDYPVPQEYLIHSYIRDKLAPIRLLKYNEDLLFYLYYTSGGDLLQLLAAHELYTRDWRYHKEEKIWITRAPNMRPTKVETTYEEGTYCYFDLGTWRKAHRDMKVEYDRLAERPPYLQP</sequence>
<dbReference type="AlphaFoldDB" id="A0AAN0JBX8"/>
<reference evidence="6" key="1">
    <citation type="journal article" date="2010" name="Nature">
        <title>The Amphimedon queenslandica genome and the evolution of animal complexity.</title>
        <authorList>
            <person name="Srivastava M."/>
            <person name="Simakov O."/>
            <person name="Chapman J."/>
            <person name="Fahey B."/>
            <person name="Gauthier M.E."/>
            <person name="Mitros T."/>
            <person name="Richards G.S."/>
            <person name="Conaco C."/>
            <person name="Dacre M."/>
            <person name="Hellsten U."/>
            <person name="Larroux C."/>
            <person name="Putnam N.H."/>
            <person name="Stanke M."/>
            <person name="Adamska M."/>
            <person name="Darling A."/>
            <person name="Degnan S.M."/>
            <person name="Oakley T.H."/>
            <person name="Plachetzki D.C."/>
            <person name="Zhai Y."/>
            <person name="Adamski M."/>
            <person name="Calcino A."/>
            <person name="Cummins S.F."/>
            <person name="Goodstein D.M."/>
            <person name="Harris C."/>
            <person name="Jackson D.J."/>
            <person name="Leys S.P."/>
            <person name="Shu S."/>
            <person name="Woodcroft B.J."/>
            <person name="Vervoort M."/>
            <person name="Kosik K.S."/>
            <person name="Manning G."/>
            <person name="Degnan B.M."/>
            <person name="Rokhsar D.S."/>
        </authorList>
    </citation>
    <scope>NUCLEOTIDE SEQUENCE [LARGE SCALE GENOMIC DNA]</scope>
</reference>
<dbReference type="EnsemblMetazoa" id="XM_019998692.1">
    <property type="protein sequence ID" value="XP_019854251.1"/>
    <property type="gene ID" value="LOC109583388"/>
</dbReference>
<dbReference type="InterPro" id="IPR007282">
    <property type="entry name" value="NOT2/3/5_C"/>
</dbReference>
<dbReference type="Proteomes" id="UP000007879">
    <property type="component" value="Unassembled WGS sequence"/>
</dbReference>
<evidence type="ECO:0000256" key="1">
    <source>
        <dbReference type="ARBA" id="ARBA00007682"/>
    </source>
</evidence>
<feature type="domain" description="NOT2/NOT3/NOT5 C-terminal" evidence="4">
    <location>
        <begin position="12"/>
        <end position="137"/>
    </location>
</feature>
<name>A0AAN0JBX8_AMPQE</name>
<organism evidence="5 6">
    <name type="scientific">Amphimedon queenslandica</name>
    <name type="common">Sponge</name>
    <dbReference type="NCBI Taxonomy" id="400682"/>
    <lineage>
        <taxon>Eukaryota</taxon>
        <taxon>Metazoa</taxon>
        <taxon>Porifera</taxon>
        <taxon>Demospongiae</taxon>
        <taxon>Heteroscleromorpha</taxon>
        <taxon>Haplosclerida</taxon>
        <taxon>Niphatidae</taxon>
        <taxon>Amphimedon</taxon>
    </lineage>
</organism>
<evidence type="ECO:0000313" key="6">
    <source>
        <dbReference type="Proteomes" id="UP000007879"/>
    </source>
</evidence>
<keyword evidence="6" id="KW-1185">Reference proteome</keyword>
<keyword evidence="3" id="KW-0804">Transcription</keyword>
<dbReference type="GeneID" id="109583388"/>
<dbReference type="GO" id="GO:0030015">
    <property type="term" value="C:CCR4-NOT core complex"/>
    <property type="evidence" value="ECO:0007669"/>
    <property type="project" value="InterPro"/>
</dbReference>
<dbReference type="RefSeq" id="XP_019854251.1">
    <property type="nucleotide sequence ID" value="XM_019998692.1"/>
</dbReference>
<proteinExistence type="inferred from homology"/>